<dbReference type="AlphaFoldDB" id="A0A8R1DN41"/>
<evidence type="ECO:0000313" key="2">
    <source>
        <dbReference type="EnsemblMetazoa" id="CJA07386.1"/>
    </source>
</evidence>
<reference evidence="2" key="2">
    <citation type="submission" date="2022-06" db="UniProtKB">
        <authorList>
            <consortium name="EnsemblMetazoa"/>
        </authorList>
    </citation>
    <scope>IDENTIFICATION</scope>
    <source>
        <strain evidence="2">DF5081</strain>
    </source>
</reference>
<accession>A0A8R1DN41</accession>
<evidence type="ECO:0000256" key="1">
    <source>
        <dbReference type="SAM" id="Coils"/>
    </source>
</evidence>
<dbReference type="InterPro" id="IPR042530">
    <property type="entry name" value="EME1/EME2_C"/>
</dbReference>
<keyword evidence="3" id="KW-1185">Reference proteome</keyword>
<dbReference type="Proteomes" id="UP000005237">
    <property type="component" value="Unassembled WGS sequence"/>
</dbReference>
<evidence type="ECO:0000313" key="3">
    <source>
        <dbReference type="Proteomes" id="UP000005237"/>
    </source>
</evidence>
<proteinExistence type="predicted"/>
<dbReference type="EnsemblMetazoa" id="CJA07386.1">
    <property type="protein sequence ID" value="CJA07386.1"/>
    <property type="gene ID" value="WBGene00126590"/>
</dbReference>
<name>A0A8R1DN41_CAEJA</name>
<feature type="coiled-coil region" evidence="1">
    <location>
        <begin position="100"/>
        <end position="152"/>
    </location>
</feature>
<sequence length="444" mass="50847">MDDVINLGDDDECILIEETTIVEQNSSQKVCETNFSLVDAVNKRHRSSAIPSRNELEDDMDELEKLINLQKKVSSSSSSSQNFEDVVVSSSETVAKKRKLTDTEKDNAKKERELKKEKIALEKDEKRNEVIRKRKEKEREKETRKIEREMSAAINSKCELYTFCHVGKHVFDTLPGLEAEIRMLYAERKIENQLKIEKDLGTRIEWRRKCVELREDEDGQSQRFEYSSTQDLFAIVVPATTLKDVISSNSLPHFIEEQRSGFRNGRCTMLIVSFGKLELVKKKLHNLAIEIFEKYRAQIIQLETLSELALFTAQYLRSLSRREKKRLESMNKDGSGGQSGRGHHKIQYQGEKGIVIGSRSEIVQDWWSKMLSTIDRLSNAQKRAILTLIPDPIVAINKYSKMDYSTAAKEIGELVAENGRRVGPAMAHKILTMLTDETGNAVVE</sequence>
<organism evidence="2 3">
    <name type="scientific">Caenorhabditis japonica</name>
    <dbReference type="NCBI Taxonomy" id="281687"/>
    <lineage>
        <taxon>Eukaryota</taxon>
        <taxon>Metazoa</taxon>
        <taxon>Ecdysozoa</taxon>
        <taxon>Nematoda</taxon>
        <taxon>Chromadorea</taxon>
        <taxon>Rhabditida</taxon>
        <taxon>Rhabditina</taxon>
        <taxon>Rhabditomorpha</taxon>
        <taxon>Rhabditoidea</taxon>
        <taxon>Rhabditidae</taxon>
        <taxon>Peloderinae</taxon>
        <taxon>Caenorhabditis</taxon>
    </lineage>
</organism>
<dbReference type="Gene3D" id="1.10.150.670">
    <property type="entry name" value="Crossover junction endonuclease EME1, DNA-binding domain"/>
    <property type="match status" value="1"/>
</dbReference>
<keyword evidence="1" id="KW-0175">Coiled coil</keyword>
<reference evidence="3" key="1">
    <citation type="submission" date="2010-08" db="EMBL/GenBank/DDBJ databases">
        <authorList>
            <consortium name="Caenorhabditis japonica Sequencing Consortium"/>
            <person name="Wilson R.K."/>
        </authorList>
    </citation>
    <scope>NUCLEOTIDE SEQUENCE [LARGE SCALE GENOMIC DNA]</scope>
    <source>
        <strain evidence="3">DF5081</strain>
    </source>
</reference>
<evidence type="ECO:0008006" key="4">
    <source>
        <dbReference type="Google" id="ProtNLM"/>
    </source>
</evidence>
<protein>
    <recommendedName>
        <fullName evidence="4">ERCC4 domain-containing protein</fullName>
    </recommendedName>
</protein>
<dbReference type="OMA" id="SDWWMKM"/>